<protein>
    <recommendedName>
        <fullName evidence="5">MARVEL domain-containing protein</fullName>
    </recommendedName>
</protein>
<comment type="caution">
    <text evidence="3">The sequence shown here is derived from an EMBL/GenBank/DDBJ whole genome shotgun (WGS) entry which is preliminary data.</text>
</comment>
<reference evidence="3 4" key="1">
    <citation type="submission" date="2015-06" db="EMBL/GenBank/DDBJ databases">
        <title>Draft genome of the ant-associated black yeast Phialophora attae CBS 131958.</title>
        <authorList>
            <person name="Moreno L.F."/>
            <person name="Stielow B.J."/>
            <person name="de Hoog S."/>
            <person name="Vicente V.A."/>
            <person name="Weiss V.A."/>
            <person name="de Vries M."/>
            <person name="Cruz L.M."/>
            <person name="Souza E.M."/>
        </authorList>
    </citation>
    <scope>NUCLEOTIDE SEQUENCE [LARGE SCALE GENOMIC DNA]</scope>
    <source>
        <strain evidence="3 4">CBS 131958</strain>
    </source>
</reference>
<dbReference type="VEuPathDB" id="FungiDB:AB675_4717"/>
<feature type="transmembrane region" description="Helical" evidence="2">
    <location>
        <begin position="114"/>
        <end position="137"/>
    </location>
</feature>
<gene>
    <name evidence="3" type="ORF">AB675_4717</name>
</gene>
<dbReference type="EMBL" id="LFJN01000016">
    <property type="protein sequence ID" value="KPI39101.1"/>
    <property type="molecule type" value="Genomic_DNA"/>
</dbReference>
<organism evidence="3 4">
    <name type="scientific">Cyphellophora attinorum</name>
    <dbReference type="NCBI Taxonomy" id="1664694"/>
    <lineage>
        <taxon>Eukaryota</taxon>
        <taxon>Fungi</taxon>
        <taxon>Dikarya</taxon>
        <taxon>Ascomycota</taxon>
        <taxon>Pezizomycotina</taxon>
        <taxon>Eurotiomycetes</taxon>
        <taxon>Chaetothyriomycetidae</taxon>
        <taxon>Chaetothyriales</taxon>
        <taxon>Cyphellophoraceae</taxon>
        <taxon>Cyphellophora</taxon>
    </lineage>
</organism>
<keyword evidence="2" id="KW-0812">Transmembrane</keyword>
<sequence length="240" mass="25308">MGAGGALLRFGLVGLRILQFGCAAAVEGLVGAATLYTIFGIILGLCLAGNKFFGFLAVFLDILFVGAFAAVAYYTRHGANACRGIVNTPLGVGRANDAAPGAGDYGYVCSLNTAVFAVSILAIFLFLVTAAWQIMVVKHHQKEKRYGPGPSNNYSTKGGRGSKFAFWKRNKATKGTRDAEMATAHTSNHHGRHSTETGMTGSTMNHGGYAPNTTDNTKYGQPGYGAPVNGAPHYDRATNY</sequence>
<evidence type="ECO:0000256" key="1">
    <source>
        <dbReference type="SAM" id="MobiDB-lite"/>
    </source>
</evidence>
<evidence type="ECO:0000313" key="3">
    <source>
        <dbReference type="EMBL" id="KPI39101.1"/>
    </source>
</evidence>
<evidence type="ECO:0000256" key="2">
    <source>
        <dbReference type="SAM" id="Phobius"/>
    </source>
</evidence>
<dbReference type="AlphaFoldDB" id="A0A0N0NLB6"/>
<dbReference type="RefSeq" id="XP_017999064.1">
    <property type="nucleotide sequence ID" value="XM_018144877.1"/>
</dbReference>
<dbReference type="Proteomes" id="UP000038010">
    <property type="component" value="Unassembled WGS sequence"/>
</dbReference>
<feature type="region of interest" description="Disordered" evidence="1">
    <location>
        <begin position="172"/>
        <end position="240"/>
    </location>
</feature>
<dbReference type="GeneID" id="28736755"/>
<evidence type="ECO:0000313" key="4">
    <source>
        <dbReference type="Proteomes" id="UP000038010"/>
    </source>
</evidence>
<feature type="transmembrane region" description="Helical" evidence="2">
    <location>
        <begin position="52"/>
        <end position="74"/>
    </location>
</feature>
<proteinExistence type="predicted"/>
<keyword evidence="2" id="KW-1133">Transmembrane helix</keyword>
<name>A0A0N0NLB6_9EURO</name>
<evidence type="ECO:0008006" key="5">
    <source>
        <dbReference type="Google" id="ProtNLM"/>
    </source>
</evidence>
<keyword evidence="2" id="KW-0472">Membrane</keyword>
<feature type="transmembrane region" description="Helical" evidence="2">
    <location>
        <begin position="17"/>
        <end position="45"/>
    </location>
</feature>
<feature type="compositionally biased region" description="Polar residues" evidence="1">
    <location>
        <begin position="196"/>
        <end position="219"/>
    </location>
</feature>
<accession>A0A0N0NLB6</accession>
<dbReference type="OrthoDB" id="5342507at2759"/>
<keyword evidence="4" id="KW-1185">Reference proteome</keyword>